<name>A0A6U3E418_9STRA</name>
<dbReference type="GO" id="GO:0046872">
    <property type="term" value="F:metal ion binding"/>
    <property type="evidence" value="ECO:0007669"/>
    <property type="project" value="UniProtKB-KW"/>
</dbReference>
<keyword evidence="1" id="KW-0575">Peroxidase</keyword>
<dbReference type="Gene3D" id="1.10.420.10">
    <property type="entry name" value="Peroxidase, domain 2"/>
    <property type="match status" value="1"/>
</dbReference>
<dbReference type="PANTHER" id="PTHR31356">
    <property type="entry name" value="THYLAKOID LUMENAL 29 KDA PROTEIN, CHLOROPLASTIC-RELATED"/>
    <property type="match status" value="1"/>
</dbReference>
<dbReference type="Pfam" id="PF00141">
    <property type="entry name" value="peroxidase"/>
    <property type="match status" value="1"/>
</dbReference>
<dbReference type="GO" id="GO:0034599">
    <property type="term" value="P:cellular response to oxidative stress"/>
    <property type="evidence" value="ECO:0007669"/>
    <property type="project" value="InterPro"/>
</dbReference>
<accession>A0A6U3E418</accession>
<dbReference type="GO" id="GO:0020037">
    <property type="term" value="F:heme binding"/>
    <property type="evidence" value="ECO:0007669"/>
    <property type="project" value="InterPro"/>
</dbReference>
<dbReference type="InterPro" id="IPR002016">
    <property type="entry name" value="Haem_peroxidase"/>
</dbReference>
<protein>
    <recommendedName>
        <fullName evidence="7">Plant heme peroxidase family profile domain-containing protein</fullName>
    </recommendedName>
</protein>
<reference evidence="9" key="1">
    <citation type="submission" date="2021-01" db="EMBL/GenBank/DDBJ databases">
        <authorList>
            <person name="Corre E."/>
            <person name="Pelletier E."/>
            <person name="Niang G."/>
            <person name="Scheremetjew M."/>
            <person name="Finn R."/>
            <person name="Kale V."/>
            <person name="Holt S."/>
            <person name="Cochrane G."/>
            <person name="Meng A."/>
            <person name="Brown T."/>
            <person name="Cohen L."/>
        </authorList>
    </citation>
    <scope>NUCLEOTIDE SEQUENCE</scope>
    <source>
        <strain evidence="9">CCMP125</strain>
    </source>
</reference>
<evidence type="ECO:0000259" key="7">
    <source>
        <dbReference type="Pfam" id="PF00141"/>
    </source>
</evidence>
<dbReference type="PANTHER" id="PTHR31356:SF36">
    <property type="entry name" value="L-ASCORBATE PEROXIDASE 3"/>
    <property type="match status" value="1"/>
</dbReference>
<dbReference type="GO" id="GO:0042744">
    <property type="term" value="P:hydrogen peroxide catabolic process"/>
    <property type="evidence" value="ECO:0007669"/>
    <property type="project" value="TreeGrafter"/>
</dbReference>
<evidence type="ECO:0000313" key="9">
    <source>
        <dbReference type="EMBL" id="CAD9989479.1"/>
    </source>
</evidence>
<dbReference type="GO" id="GO:0000302">
    <property type="term" value="P:response to reactive oxygen species"/>
    <property type="evidence" value="ECO:0007669"/>
    <property type="project" value="TreeGrafter"/>
</dbReference>
<keyword evidence="5" id="KW-0408">Iron</keyword>
<dbReference type="SUPFAM" id="SSF48113">
    <property type="entry name" value="Heme-dependent peroxidases"/>
    <property type="match status" value="1"/>
</dbReference>
<comment type="similarity">
    <text evidence="6">Belongs to the peroxidase family.</text>
</comment>
<evidence type="ECO:0000256" key="4">
    <source>
        <dbReference type="ARBA" id="ARBA00023002"/>
    </source>
</evidence>
<dbReference type="AlphaFoldDB" id="A0A6U3E418"/>
<dbReference type="InterPro" id="IPR044831">
    <property type="entry name" value="Ccp1-like"/>
</dbReference>
<dbReference type="EMBL" id="HBHT01036313">
    <property type="protein sequence ID" value="CAD9989477.1"/>
    <property type="molecule type" value="Transcribed_RNA"/>
</dbReference>
<dbReference type="EMBL" id="HBHT01036314">
    <property type="protein sequence ID" value="CAD9989479.1"/>
    <property type="molecule type" value="Transcribed_RNA"/>
</dbReference>
<feature type="domain" description="Plant heme peroxidase family profile" evidence="7">
    <location>
        <begin position="7"/>
        <end position="119"/>
    </location>
</feature>
<sequence length="156" mass="17343">MPQAGLDSDGLRLYFGTRLGLSEPEWVALCGIHGLGRHVSLLGMDKACLRQLTRTCLEEAPILLPFVTSSVGRFNNDYFKALLRWNARQVEMGEVAFIPTDVALVVDSGLRVHVEAFAKQPKLYERTFVRAFQKLLEGTATATRGSDLSALTARRY</sequence>
<keyword evidence="3" id="KW-0479">Metal-binding</keyword>
<proteinExistence type="inferred from homology"/>
<evidence type="ECO:0000256" key="1">
    <source>
        <dbReference type="ARBA" id="ARBA00022559"/>
    </source>
</evidence>
<evidence type="ECO:0000256" key="3">
    <source>
        <dbReference type="ARBA" id="ARBA00022723"/>
    </source>
</evidence>
<gene>
    <name evidence="8" type="ORF">APAL1065_LOCUS24394</name>
    <name evidence="9" type="ORF">APAL1065_LOCUS24395</name>
</gene>
<evidence type="ECO:0000256" key="5">
    <source>
        <dbReference type="ARBA" id="ARBA00023004"/>
    </source>
</evidence>
<dbReference type="GO" id="GO:0004601">
    <property type="term" value="F:peroxidase activity"/>
    <property type="evidence" value="ECO:0007669"/>
    <property type="project" value="UniProtKB-KW"/>
</dbReference>
<organism evidence="9">
    <name type="scientific">Entomoneis paludosa</name>
    <dbReference type="NCBI Taxonomy" id="265537"/>
    <lineage>
        <taxon>Eukaryota</taxon>
        <taxon>Sar</taxon>
        <taxon>Stramenopiles</taxon>
        <taxon>Ochrophyta</taxon>
        <taxon>Bacillariophyta</taxon>
        <taxon>Bacillariophyceae</taxon>
        <taxon>Bacillariophycidae</taxon>
        <taxon>Entomoneidaceae</taxon>
        <taxon>Entomoneis</taxon>
    </lineage>
</organism>
<evidence type="ECO:0000256" key="6">
    <source>
        <dbReference type="RuleBase" id="RU004241"/>
    </source>
</evidence>
<evidence type="ECO:0000313" key="8">
    <source>
        <dbReference type="EMBL" id="CAD9989477.1"/>
    </source>
</evidence>
<dbReference type="InterPro" id="IPR010255">
    <property type="entry name" value="Haem_peroxidase_sf"/>
</dbReference>
<keyword evidence="4" id="KW-0560">Oxidoreductase</keyword>
<keyword evidence="2" id="KW-0349">Heme</keyword>
<evidence type="ECO:0000256" key="2">
    <source>
        <dbReference type="ARBA" id="ARBA00022617"/>
    </source>
</evidence>